<feature type="compositionally biased region" description="Basic and acidic residues" evidence="1">
    <location>
        <begin position="1"/>
        <end position="16"/>
    </location>
</feature>
<dbReference type="AlphaFoldDB" id="A0A804QIT3"/>
<evidence type="ECO:0000256" key="1">
    <source>
        <dbReference type="SAM" id="MobiDB-lite"/>
    </source>
</evidence>
<name>A0A804QIT3_MAIZE</name>
<reference evidence="2" key="2">
    <citation type="submission" date="2019-07" db="EMBL/GenBank/DDBJ databases">
        <authorList>
            <person name="Seetharam A."/>
            <person name="Woodhouse M."/>
            <person name="Cannon E."/>
        </authorList>
    </citation>
    <scope>NUCLEOTIDE SEQUENCE [LARGE SCALE GENOMIC DNA]</scope>
    <source>
        <strain evidence="2">cv. B73</strain>
    </source>
</reference>
<reference evidence="3" key="1">
    <citation type="journal article" date="2009" name="Science">
        <title>The B73 maize genome: complexity, diversity, and dynamics.</title>
        <authorList>
            <person name="Schnable P.S."/>
            <person name="Ware D."/>
            <person name="Fulton R.S."/>
            <person name="Stein J.C."/>
            <person name="Wei F."/>
            <person name="Pasternak S."/>
            <person name="Liang C."/>
            <person name="Zhang J."/>
            <person name="Fulton L."/>
            <person name="Graves T.A."/>
            <person name="Minx P."/>
            <person name="Reily A.D."/>
            <person name="Courtney L."/>
            <person name="Kruchowski S.S."/>
            <person name="Tomlinson C."/>
            <person name="Strong C."/>
            <person name="Delehaunty K."/>
            <person name="Fronick C."/>
            <person name="Courtney B."/>
            <person name="Rock S.M."/>
            <person name="Belter E."/>
            <person name="Du F."/>
            <person name="Kim K."/>
            <person name="Abbott R.M."/>
            <person name="Cotton M."/>
            <person name="Levy A."/>
            <person name="Marchetto P."/>
            <person name="Ochoa K."/>
            <person name="Jackson S.M."/>
            <person name="Gillam B."/>
            <person name="Chen W."/>
            <person name="Yan L."/>
            <person name="Higginbotham J."/>
            <person name="Cardenas M."/>
            <person name="Waligorski J."/>
            <person name="Applebaum E."/>
            <person name="Phelps L."/>
            <person name="Falcone J."/>
            <person name="Kanchi K."/>
            <person name="Thane T."/>
            <person name="Scimone A."/>
            <person name="Thane N."/>
            <person name="Henke J."/>
            <person name="Wang T."/>
            <person name="Ruppert J."/>
            <person name="Shah N."/>
            <person name="Rotter K."/>
            <person name="Hodges J."/>
            <person name="Ingenthron E."/>
            <person name="Cordes M."/>
            <person name="Kohlberg S."/>
            <person name="Sgro J."/>
            <person name="Delgado B."/>
            <person name="Mead K."/>
            <person name="Chinwalla A."/>
            <person name="Leonard S."/>
            <person name="Crouse K."/>
            <person name="Collura K."/>
            <person name="Kudrna D."/>
            <person name="Currie J."/>
            <person name="He R."/>
            <person name="Angelova A."/>
            <person name="Rajasekar S."/>
            <person name="Mueller T."/>
            <person name="Lomeli R."/>
            <person name="Scara G."/>
            <person name="Ko A."/>
            <person name="Delaney K."/>
            <person name="Wissotski M."/>
            <person name="Lopez G."/>
            <person name="Campos D."/>
            <person name="Braidotti M."/>
            <person name="Ashley E."/>
            <person name="Golser W."/>
            <person name="Kim H."/>
            <person name="Lee S."/>
            <person name="Lin J."/>
            <person name="Dujmic Z."/>
            <person name="Kim W."/>
            <person name="Talag J."/>
            <person name="Zuccolo A."/>
            <person name="Fan C."/>
            <person name="Sebastian A."/>
            <person name="Kramer M."/>
            <person name="Spiegel L."/>
            <person name="Nascimento L."/>
            <person name="Zutavern T."/>
            <person name="Miller B."/>
            <person name="Ambroise C."/>
            <person name="Muller S."/>
            <person name="Spooner W."/>
            <person name="Narechania A."/>
            <person name="Ren L."/>
            <person name="Wei S."/>
            <person name="Kumari S."/>
            <person name="Faga B."/>
            <person name="Levy M.J."/>
            <person name="McMahan L."/>
            <person name="Van Buren P."/>
            <person name="Vaughn M.W."/>
            <person name="Ying K."/>
            <person name="Yeh C.-T."/>
            <person name="Emrich S.J."/>
            <person name="Jia Y."/>
            <person name="Kalyanaraman A."/>
            <person name="Hsia A.-P."/>
            <person name="Barbazuk W.B."/>
            <person name="Baucom R.S."/>
            <person name="Brutnell T.P."/>
            <person name="Carpita N.C."/>
            <person name="Chaparro C."/>
            <person name="Chia J.-M."/>
            <person name="Deragon J.-M."/>
            <person name="Estill J.C."/>
            <person name="Fu Y."/>
            <person name="Jeddeloh J.A."/>
            <person name="Han Y."/>
            <person name="Lee H."/>
            <person name="Li P."/>
            <person name="Lisch D.R."/>
            <person name="Liu S."/>
            <person name="Liu Z."/>
            <person name="Nagel D.H."/>
            <person name="McCann M.C."/>
            <person name="SanMiguel P."/>
            <person name="Myers A.M."/>
            <person name="Nettleton D."/>
            <person name="Nguyen J."/>
            <person name="Penning B.W."/>
            <person name="Ponnala L."/>
            <person name="Schneider K.L."/>
            <person name="Schwartz D.C."/>
            <person name="Sharma A."/>
            <person name="Soderlund C."/>
            <person name="Springer N.M."/>
            <person name="Sun Q."/>
            <person name="Wang H."/>
            <person name="Waterman M."/>
            <person name="Westerman R."/>
            <person name="Wolfgruber T.K."/>
            <person name="Yang L."/>
            <person name="Yu Y."/>
            <person name="Zhang L."/>
            <person name="Zhou S."/>
            <person name="Zhu Q."/>
            <person name="Bennetzen J.L."/>
            <person name="Dawe R.K."/>
            <person name="Jiang J."/>
            <person name="Jiang N."/>
            <person name="Presting G.G."/>
            <person name="Wessler S.R."/>
            <person name="Aluru S."/>
            <person name="Martienssen R.A."/>
            <person name="Clifton S.W."/>
            <person name="McCombie W.R."/>
            <person name="Wing R.A."/>
            <person name="Wilson R.K."/>
        </authorList>
    </citation>
    <scope>NUCLEOTIDE SEQUENCE [LARGE SCALE GENOMIC DNA]</scope>
    <source>
        <strain evidence="3">cv. B73</strain>
    </source>
</reference>
<proteinExistence type="predicted"/>
<feature type="region of interest" description="Disordered" evidence="1">
    <location>
        <begin position="1"/>
        <end position="27"/>
    </location>
</feature>
<dbReference type="InParanoid" id="A0A804QIT3"/>
<evidence type="ECO:0000313" key="3">
    <source>
        <dbReference type="Proteomes" id="UP000007305"/>
    </source>
</evidence>
<dbReference type="EnsemblPlants" id="Zm00001eb337430_T002">
    <property type="protein sequence ID" value="Zm00001eb337430_P002"/>
    <property type="gene ID" value="Zm00001eb337430"/>
</dbReference>
<organism evidence="2 3">
    <name type="scientific">Zea mays</name>
    <name type="common">Maize</name>
    <dbReference type="NCBI Taxonomy" id="4577"/>
    <lineage>
        <taxon>Eukaryota</taxon>
        <taxon>Viridiplantae</taxon>
        <taxon>Streptophyta</taxon>
        <taxon>Embryophyta</taxon>
        <taxon>Tracheophyta</taxon>
        <taxon>Spermatophyta</taxon>
        <taxon>Magnoliopsida</taxon>
        <taxon>Liliopsida</taxon>
        <taxon>Poales</taxon>
        <taxon>Poaceae</taxon>
        <taxon>PACMAD clade</taxon>
        <taxon>Panicoideae</taxon>
        <taxon>Andropogonodae</taxon>
        <taxon>Andropogoneae</taxon>
        <taxon>Tripsacinae</taxon>
        <taxon>Zea</taxon>
    </lineage>
</organism>
<sequence length="74" mass="8045">MKESLQNKRFGPERGHTGPAIATSHGGCHRHGFTSDFEPNNLAAIDTPERHNSILADASGGFGDMFCCEVCEPW</sequence>
<dbReference type="Proteomes" id="UP000007305">
    <property type="component" value="Chromosome 8"/>
</dbReference>
<dbReference type="Gramene" id="Zm00001eb337430_T002">
    <property type="protein sequence ID" value="Zm00001eb337430_P002"/>
    <property type="gene ID" value="Zm00001eb337430"/>
</dbReference>
<protein>
    <submittedName>
        <fullName evidence="2">Uncharacterized protein</fullName>
    </submittedName>
</protein>
<evidence type="ECO:0000313" key="2">
    <source>
        <dbReference type="EnsemblPlants" id="Zm00001eb337430_P002"/>
    </source>
</evidence>
<accession>A0A804QIT3</accession>
<reference evidence="2" key="3">
    <citation type="submission" date="2021-05" db="UniProtKB">
        <authorList>
            <consortium name="EnsemblPlants"/>
        </authorList>
    </citation>
    <scope>IDENTIFICATION</scope>
    <source>
        <strain evidence="2">cv. B73</strain>
    </source>
</reference>
<keyword evidence="3" id="KW-1185">Reference proteome</keyword>